<accession>A0A146G7B5</accession>
<keyword evidence="1" id="KW-0812">Transmembrane</keyword>
<reference evidence="3" key="1">
    <citation type="journal article" date="2017" name="Genome Announc.">
        <title>Draft Genome Sequence of Terrimicrobium sacchariphilum NM-5T, a Facultative Anaerobic Soil Bacterium of the Class Spartobacteria.</title>
        <authorList>
            <person name="Qiu Y.L."/>
            <person name="Tourlousse D.M."/>
            <person name="Matsuura N."/>
            <person name="Ohashi A."/>
            <person name="Sekiguchi Y."/>
        </authorList>
    </citation>
    <scope>NUCLEOTIDE SEQUENCE [LARGE SCALE GENOMIC DNA]</scope>
    <source>
        <strain evidence="3">NM-5</strain>
    </source>
</reference>
<organism evidence="2 3">
    <name type="scientific">Terrimicrobium sacchariphilum</name>
    <dbReference type="NCBI Taxonomy" id="690879"/>
    <lineage>
        <taxon>Bacteria</taxon>
        <taxon>Pseudomonadati</taxon>
        <taxon>Verrucomicrobiota</taxon>
        <taxon>Terrimicrobiia</taxon>
        <taxon>Terrimicrobiales</taxon>
        <taxon>Terrimicrobiaceae</taxon>
        <taxon>Terrimicrobium</taxon>
    </lineage>
</organism>
<keyword evidence="1" id="KW-0472">Membrane</keyword>
<feature type="transmembrane region" description="Helical" evidence="1">
    <location>
        <begin position="12"/>
        <end position="34"/>
    </location>
</feature>
<dbReference type="STRING" id="690879.TSACC_2965"/>
<evidence type="ECO:0000313" key="2">
    <source>
        <dbReference type="EMBL" id="GAT32566.1"/>
    </source>
</evidence>
<dbReference type="InParanoid" id="A0A146G7B5"/>
<gene>
    <name evidence="2" type="ORF">TSACC_2965</name>
</gene>
<protein>
    <submittedName>
        <fullName evidence="2">Verru_Chthon cassette protein B</fullName>
    </submittedName>
</protein>
<dbReference type="RefSeq" id="WP_075078396.1">
    <property type="nucleotide sequence ID" value="NZ_BDCO01000002.1"/>
</dbReference>
<proteinExistence type="predicted"/>
<dbReference type="EMBL" id="BDCO01000002">
    <property type="protein sequence ID" value="GAT32566.1"/>
    <property type="molecule type" value="Genomic_DNA"/>
</dbReference>
<sequence>MERSCEVERAFSLVEVVLALGISTFAIIAIIGLLPMTMKSNRDTIDETRAITLMEDMIADRRHSPSTAQSARYALPALNATTRQTQQLYLKEDGQIVTSAQGARYRVAATMYPASGFGQPAFLHLSTAWPASTNSAANAVEMTAAIAP</sequence>
<dbReference type="AlphaFoldDB" id="A0A146G7B5"/>
<evidence type="ECO:0000256" key="1">
    <source>
        <dbReference type="SAM" id="Phobius"/>
    </source>
</evidence>
<dbReference type="Proteomes" id="UP000076023">
    <property type="component" value="Unassembled WGS sequence"/>
</dbReference>
<keyword evidence="3" id="KW-1185">Reference proteome</keyword>
<comment type="caution">
    <text evidence="2">The sequence shown here is derived from an EMBL/GenBank/DDBJ whole genome shotgun (WGS) entry which is preliminary data.</text>
</comment>
<keyword evidence="1" id="KW-1133">Transmembrane helix</keyword>
<evidence type="ECO:0000313" key="3">
    <source>
        <dbReference type="Proteomes" id="UP000076023"/>
    </source>
</evidence>
<name>A0A146G7B5_TERSA</name>